<evidence type="ECO:0000313" key="3">
    <source>
        <dbReference type="EMBL" id="MBC8597027.1"/>
    </source>
</evidence>
<keyword evidence="2" id="KW-0472">Membrane</keyword>
<dbReference type="RefSeq" id="WP_262432391.1">
    <property type="nucleotide sequence ID" value="NZ_JACRTE010000012.1"/>
</dbReference>
<feature type="compositionally biased region" description="Polar residues" evidence="1">
    <location>
        <begin position="99"/>
        <end position="118"/>
    </location>
</feature>
<feature type="transmembrane region" description="Helical" evidence="2">
    <location>
        <begin position="325"/>
        <end position="343"/>
    </location>
</feature>
<protein>
    <submittedName>
        <fullName evidence="3">Uncharacterized protein</fullName>
    </submittedName>
</protein>
<accession>A0A926IND5</accession>
<name>A0A926IND5_9FIRM</name>
<evidence type="ECO:0000256" key="1">
    <source>
        <dbReference type="SAM" id="MobiDB-lite"/>
    </source>
</evidence>
<keyword evidence="2" id="KW-0812">Transmembrane</keyword>
<keyword evidence="4" id="KW-1185">Reference proteome</keyword>
<comment type="caution">
    <text evidence="3">The sequence shown here is derived from an EMBL/GenBank/DDBJ whole genome shotgun (WGS) entry which is preliminary data.</text>
</comment>
<dbReference type="Proteomes" id="UP000647416">
    <property type="component" value="Unassembled WGS sequence"/>
</dbReference>
<feature type="transmembrane region" description="Helical" evidence="2">
    <location>
        <begin position="418"/>
        <end position="440"/>
    </location>
</feature>
<feature type="transmembrane region" description="Helical" evidence="2">
    <location>
        <begin position="491"/>
        <end position="512"/>
    </location>
</feature>
<reference evidence="3" key="1">
    <citation type="submission" date="2020-08" db="EMBL/GenBank/DDBJ databases">
        <title>Genome public.</title>
        <authorList>
            <person name="Liu C."/>
            <person name="Sun Q."/>
        </authorList>
    </citation>
    <scope>NUCLEOTIDE SEQUENCE</scope>
    <source>
        <strain evidence="3">NSJ-50</strain>
    </source>
</reference>
<feature type="compositionally biased region" description="Acidic residues" evidence="1">
    <location>
        <begin position="227"/>
        <end position="237"/>
    </location>
</feature>
<proteinExistence type="predicted"/>
<dbReference type="EMBL" id="JACRTE010000012">
    <property type="protein sequence ID" value="MBC8597027.1"/>
    <property type="molecule type" value="Genomic_DNA"/>
</dbReference>
<dbReference type="AlphaFoldDB" id="A0A926IND5"/>
<feature type="transmembrane region" description="Helical" evidence="2">
    <location>
        <begin position="358"/>
        <end position="378"/>
    </location>
</feature>
<feature type="transmembrane region" description="Helical" evidence="2">
    <location>
        <begin position="266"/>
        <end position="284"/>
    </location>
</feature>
<organism evidence="3 4">
    <name type="scientific">Qingrenia yutianensis</name>
    <dbReference type="NCBI Taxonomy" id="2763676"/>
    <lineage>
        <taxon>Bacteria</taxon>
        <taxon>Bacillati</taxon>
        <taxon>Bacillota</taxon>
        <taxon>Clostridia</taxon>
        <taxon>Eubacteriales</taxon>
        <taxon>Oscillospiraceae</taxon>
        <taxon>Qingrenia</taxon>
    </lineage>
</organism>
<feature type="transmembrane region" description="Helical" evidence="2">
    <location>
        <begin position="452"/>
        <end position="471"/>
    </location>
</feature>
<sequence length="522" mass="57289">MAKICSFCKREVTNGVCCDYCGTPLIFSEDDGAPKEKAESKTEQKSDALYTNTKGSVNFSADTEGEEIARREIKSGIEALYEQSRHLRENKDDSIFGSGKSNAENAVKNDANSVNNGSSDDLGNIKINIYNSEFADGDISADGETRVISAEDIAMIKRQIEINRENAVRAHENEENSDNAQVSEKSADNPGEGEKIANTEETEVSENSENVENIQNAETGGNKPAAEENESEVNEDDAPSEAYLRYMAAAQNIQPVRKEDTKLAKFLKWVLGIMFLLGLVSLFFPALNPAESSDTMTFSIVDAVLLATTFAGMCFAFFEKKGIRKFIYGIMFSAVFLAVYLVFARPVPPKSAKQLCTLAYLAVMLIVSVFGHMASGGTKYDKMQVWFDTFSYLALVTDLFAIALCIMLYFVMPTDISGAMLPYVIAVLAVSVFALIGIILMMRRKIAGANMYLMSAIALIIVSMLAYNKIINTIGYYSSVISLMNTIGSGYSKFIALCVAYPIFMYMMLAFLKSKGEVSAKN</sequence>
<gene>
    <name evidence="3" type="ORF">H8706_09125</name>
</gene>
<evidence type="ECO:0000256" key="2">
    <source>
        <dbReference type="SAM" id="Phobius"/>
    </source>
</evidence>
<feature type="transmembrane region" description="Helical" evidence="2">
    <location>
        <begin position="296"/>
        <end position="318"/>
    </location>
</feature>
<feature type="transmembrane region" description="Helical" evidence="2">
    <location>
        <begin position="390"/>
        <end position="412"/>
    </location>
</feature>
<feature type="region of interest" description="Disordered" evidence="1">
    <location>
        <begin position="92"/>
        <end position="118"/>
    </location>
</feature>
<feature type="region of interest" description="Disordered" evidence="1">
    <location>
        <begin position="170"/>
        <end position="237"/>
    </location>
</feature>
<keyword evidence="2" id="KW-1133">Transmembrane helix</keyword>
<evidence type="ECO:0000313" key="4">
    <source>
        <dbReference type="Proteomes" id="UP000647416"/>
    </source>
</evidence>